<dbReference type="PANTHER" id="PTHR32305">
    <property type="match status" value="1"/>
</dbReference>
<dbReference type="PRINTS" id="PR00394">
    <property type="entry name" value="RHSPROTEIN"/>
</dbReference>
<dbReference type="InterPro" id="IPR050708">
    <property type="entry name" value="T6SS_VgrG/RHS"/>
</dbReference>
<keyword evidence="1" id="KW-0677">Repeat</keyword>
<dbReference type="Proteomes" id="UP000283255">
    <property type="component" value="Unassembled WGS sequence"/>
</dbReference>
<sequence>ENPWQDGVHAGDINPGNNGSGGGDGDAGDGNGDADGNGDDDGAGDDGDVTGGAGGSWDEIVDNAPPGSDDLLNNIVDSGLGGEMCAVGGADDTNPDFQPFAGNPINIISGNKFQREVDIISSGSGGLPFVRVYNSLGTSLSSSLSKGWQHNYSKRIFVSDSGVEMAAVRDKGNRYYFKKEKGFWQAQNGVTARVYPLFGKEGQATGWRYESSLGVQEVYDAHGRLVRERNLQGQAKVLRYNEQGLLSQVESAYGERLSLVYDEQGLLVQVTNSRGQQVNYGYTQGQLTSAQGTRGQISYHYEDSEHPSRLTGITDEMQRRFVSWSYDEQGRAISSERGQGLERVTLEYISASSTKVTNAAGKVAVYHFERINGVRRLTKVEGEPSTNCPATKNGYVYDARGFVEYAIDKEQNATRYVRNGRGLLVEVTEGYRWQNEQAIETSSMQRTSTQWHASLPLAESVRYQGKNESGQWQDYLEERFRYTAQGRVATKEQVDLTQQGGESRTWQYQYRYFDSEQRYVAALTIDGPLSEQNDVVTQEFNQQGQLVSRSNELGHTVLFDEYHEAGLPQRMTDANGTETRLNYDVSGQLIGLQQAGRVYELRYTANGLVSDILVNDGTQYQFEYNAARHLTQVRNQFGETISLEVDPVTGLWRTLSVNDETGILTYRNTRVFDELGRVMRQLGNEGQDTRFGYNRNDLMSRIEARGHSIYGKLTTTKHYDTLNQLRKLVDPQQGETAFKYDGQGLLSEVEAANGAVTRYRYNGFGDLIEQVSPDTGKVHKTYNAAGHLLSSGSVRFERDALGRALAVHYLDESIYYGYDEAESSFGVGRLTSTQDASGESRYHYNALGQRVKDVRTLVVGADDLRESVTEYLHNPQGQQVGIIYPDGMHLEYVWQRGRIHDVVLVDSGTALLSDIEYQAFDGPVAWQNGNGTEYRQRRDVDGRTGEITLQHEGEDGALWQQVYAFDSFNNITQIDAIEQGKTRQQQVHYDAQHRISRESDGETETQYHYDEVGNRTRQQTVALQAQRNILNETPFTYASGSNRMVSAGGQAVQVNQSGSEQSPVRVGVAAADEAFIYNGRNRPTHYFNNHNVVARYVYNALGQRVVKYHYLKDETKQFHYDPQGKLLSEQVQVGERSRSINYAWLNNIPVAQISTDQQTGERRVVYLHSDHLNTPRRATDEAGALVWRWESNAFGLGEAESLDERTQINLRFAGQYADEESGLYYNYFRHYNPETGRYTQSDPIGLRGGINTFAYVGSNALSFIDPFGLA</sequence>
<dbReference type="InterPro" id="IPR031325">
    <property type="entry name" value="RHS_repeat"/>
</dbReference>
<feature type="non-terminal residue" evidence="5">
    <location>
        <position position="1"/>
    </location>
</feature>
<comment type="caution">
    <text evidence="5">The sequence shown here is derived from an EMBL/GenBank/DDBJ whole genome shotgun (WGS) entry which is preliminary data.</text>
</comment>
<dbReference type="InterPro" id="IPR045351">
    <property type="entry name" value="DUF6531"/>
</dbReference>
<dbReference type="RefSeq" id="WP_119912580.1">
    <property type="nucleotide sequence ID" value="NZ_QZCH01000066.1"/>
</dbReference>
<reference evidence="5 6" key="2">
    <citation type="submission" date="2019-01" db="EMBL/GenBank/DDBJ databases">
        <title>Motilimonas pumilus sp. nov., isolated from the gut of sea cucumber (Apostichopus japonicus).</title>
        <authorList>
            <person name="Wang F.-Q."/>
            <person name="Ren L.-H."/>
            <person name="Lin Y.-W."/>
            <person name="Sun G.-H."/>
            <person name="Du Z.-J."/>
            <person name="Zhao J.-X."/>
            <person name="Liu X.-J."/>
            <person name="Liu L.-J."/>
        </authorList>
    </citation>
    <scope>NUCLEOTIDE SEQUENCE [LARGE SCALE GENOMIC DNA]</scope>
    <source>
        <strain evidence="5 6">PLHSC7-2</strain>
    </source>
</reference>
<proteinExistence type="predicted"/>
<reference evidence="5 6" key="1">
    <citation type="submission" date="2018-09" db="EMBL/GenBank/DDBJ databases">
        <authorList>
            <person name="Wang F."/>
        </authorList>
    </citation>
    <scope>NUCLEOTIDE SEQUENCE [LARGE SCALE GENOMIC DNA]</scope>
    <source>
        <strain evidence="5 6">PLHSC7-2</strain>
    </source>
</reference>
<gene>
    <name evidence="5" type="ORF">D1Z90_20190</name>
</gene>
<feature type="domain" description="DUF6531" evidence="3">
    <location>
        <begin position="102"/>
        <end position="177"/>
    </location>
</feature>
<evidence type="ECO:0008006" key="7">
    <source>
        <dbReference type="Google" id="ProtNLM"/>
    </source>
</evidence>
<evidence type="ECO:0000259" key="3">
    <source>
        <dbReference type="Pfam" id="PF20148"/>
    </source>
</evidence>
<dbReference type="InterPro" id="IPR006530">
    <property type="entry name" value="YD"/>
</dbReference>
<evidence type="ECO:0000256" key="1">
    <source>
        <dbReference type="ARBA" id="ARBA00022737"/>
    </source>
</evidence>
<keyword evidence="6" id="KW-1185">Reference proteome</keyword>
<accession>A0A418Y993</accession>
<evidence type="ECO:0000256" key="2">
    <source>
        <dbReference type="SAM" id="MobiDB-lite"/>
    </source>
</evidence>
<dbReference type="Gene3D" id="2.180.10.10">
    <property type="entry name" value="RHS repeat-associated core"/>
    <property type="match status" value="2"/>
</dbReference>
<dbReference type="NCBIfam" id="TIGR01643">
    <property type="entry name" value="YD_repeat_2x"/>
    <property type="match status" value="4"/>
</dbReference>
<feature type="non-terminal residue" evidence="5">
    <location>
        <position position="1270"/>
    </location>
</feature>
<dbReference type="PANTHER" id="PTHR32305:SF15">
    <property type="entry name" value="PROTEIN RHSA-RELATED"/>
    <property type="match status" value="1"/>
</dbReference>
<feature type="compositionally biased region" description="Gly residues" evidence="2">
    <location>
        <begin position="18"/>
        <end position="35"/>
    </location>
</feature>
<dbReference type="OrthoDB" id="9816400at2"/>
<dbReference type="EMBL" id="QZCH01000066">
    <property type="protein sequence ID" value="RJG36860.1"/>
    <property type="molecule type" value="Genomic_DNA"/>
</dbReference>
<feature type="compositionally biased region" description="Acidic residues" evidence="2">
    <location>
        <begin position="36"/>
        <end position="48"/>
    </location>
</feature>
<dbReference type="Pfam" id="PF20148">
    <property type="entry name" value="DUF6531"/>
    <property type="match status" value="1"/>
</dbReference>
<dbReference type="Pfam" id="PF05593">
    <property type="entry name" value="RHS_repeat"/>
    <property type="match status" value="1"/>
</dbReference>
<dbReference type="Pfam" id="PF25023">
    <property type="entry name" value="TEN_YD-shell"/>
    <property type="match status" value="1"/>
</dbReference>
<dbReference type="InterPro" id="IPR056823">
    <property type="entry name" value="TEN-like_YD-shell"/>
</dbReference>
<protein>
    <recommendedName>
        <fullName evidence="7">RHS repeat protein</fullName>
    </recommendedName>
</protein>
<feature type="domain" description="Teneurin-like YD-shell" evidence="4">
    <location>
        <begin position="936"/>
        <end position="1242"/>
    </location>
</feature>
<evidence type="ECO:0000259" key="4">
    <source>
        <dbReference type="Pfam" id="PF25023"/>
    </source>
</evidence>
<evidence type="ECO:0000313" key="5">
    <source>
        <dbReference type="EMBL" id="RJG36860.1"/>
    </source>
</evidence>
<dbReference type="NCBIfam" id="TIGR03696">
    <property type="entry name" value="Rhs_assc_core"/>
    <property type="match status" value="1"/>
</dbReference>
<dbReference type="InterPro" id="IPR022385">
    <property type="entry name" value="Rhs_assc_core"/>
</dbReference>
<organism evidence="5 6">
    <name type="scientific">Motilimonas pumila</name>
    <dbReference type="NCBI Taxonomy" id="2303987"/>
    <lineage>
        <taxon>Bacteria</taxon>
        <taxon>Pseudomonadati</taxon>
        <taxon>Pseudomonadota</taxon>
        <taxon>Gammaproteobacteria</taxon>
        <taxon>Alteromonadales</taxon>
        <taxon>Alteromonadales genera incertae sedis</taxon>
        <taxon>Motilimonas</taxon>
    </lineage>
</organism>
<evidence type="ECO:0000313" key="6">
    <source>
        <dbReference type="Proteomes" id="UP000283255"/>
    </source>
</evidence>
<dbReference type="AlphaFoldDB" id="A0A418Y993"/>
<name>A0A418Y993_9GAMM</name>
<feature type="region of interest" description="Disordered" evidence="2">
    <location>
        <begin position="1"/>
        <end position="70"/>
    </location>
</feature>